<proteinExistence type="predicted"/>
<feature type="non-terminal residue" evidence="2">
    <location>
        <position position="157"/>
    </location>
</feature>
<organism evidence="2 3">
    <name type="scientific">Streblomastix strix</name>
    <dbReference type="NCBI Taxonomy" id="222440"/>
    <lineage>
        <taxon>Eukaryota</taxon>
        <taxon>Metamonada</taxon>
        <taxon>Preaxostyla</taxon>
        <taxon>Oxymonadida</taxon>
        <taxon>Streblomastigidae</taxon>
        <taxon>Streblomastix</taxon>
    </lineage>
</organism>
<evidence type="ECO:0000256" key="1">
    <source>
        <dbReference type="SAM" id="SignalP"/>
    </source>
</evidence>
<evidence type="ECO:0000313" key="2">
    <source>
        <dbReference type="EMBL" id="KAA6358635.1"/>
    </source>
</evidence>
<gene>
    <name evidence="2" type="ORF">EZS28_045838</name>
</gene>
<accession>A0A5J4TMD0</accession>
<evidence type="ECO:0000313" key="3">
    <source>
        <dbReference type="Proteomes" id="UP000324800"/>
    </source>
</evidence>
<sequence>MLASFLIAFLCLTTVQHASLQNSENIANQIIEYYIDATGLIQVDCRADIDNPCRQIDDVFSWLNTSNQYFIHVFEGQYDHSLSVYDYFKLVQYPTVDIVAEGDAQINIIGSVYPIGQVTISFTKFSIDFGDLYFLIDDDKSSLKFSNCNIFRNAGNT</sequence>
<feature type="signal peptide" evidence="1">
    <location>
        <begin position="1"/>
        <end position="18"/>
    </location>
</feature>
<evidence type="ECO:0008006" key="4">
    <source>
        <dbReference type="Google" id="ProtNLM"/>
    </source>
</evidence>
<dbReference type="EMBL" id="SNRW01029571">
    <property type="protein sequence ID" value="KAA6358635.1"/>
    <property type="molecule type" value="Genomic_DNA"/>
</dbReference>
<dbReference type="Proteomes" id="UP000324800">
    <property type="component" value="Unassembled WGS sequence"/>
</dbReference>
<reference evidence="2 3" key="1">
    <citation type="submission" date="2019-03" db="EMBL/GenBank/DDBJ databases">
        <title>Single cell metagenomics reveals metabolic interactions within the superorganism composed of flagellate Streblomastix strix and complex community of Bacteroidetes bacteria on its surface.</title>
        <authorList>
            <person name="Treitli S.C."/>
            <person name="Kolisko M."/>
            <person name="Husnik F."/>
            <person name="Keeling P."/>
            <person name="Hampl V."/>
        </authorList>
    </citation>
    <scope>NUCLEOTIDE SEQUENCE [LARGE SCALE GENOMIC DNA]</scope>
    <source>
        <strain evidence="2">ST1C</strain>
    </source>
</reference>
<feature type="chain" id="PRO_5023934479" description="Pectinesterase" evidence="1">
    <location>
        <begin position="19"/>
        <end position="157"/>
    </location>
</feature>
<dbReference type="AlphaFoldDB" id="A0A5J4TMD0"/>
<protein>
    <recommendedName>
        <fullName evidence="4">Pectinesterase</fullName>
    </recommendedName>
</protein>
<name>A0A5J4TMD0_9EUKA</name>
<comment type="caution">
    <text evidence="2">The sequence shown here is derived from an EMBL/GenBank/DDBJ whole genome shotgun (WGS) entry which is preliminary data.</text>
</comment>
<keyword evidence="1" id="KW-0732">Signal</keyword>